<organism evidence="1 2">
    <name type="scientific">Nitrosomonas supralitoralis</name>
    <dbReference type="NCBI Taxonomy" id="2116706"/>
    <lineage>
        <taxon>Bacteria</taxon>
        <taxon>Pseudomonadati</taxon>
        <taxon>Pseudomonadota</taxon>
        <taxon>Betaproteobacteria</taxon>
        <taxon>Nitrosomonadales</taxon>
        <taxon>Nitrosomonadaceae</taxon>
        <taxon>Nitrosomonas</taxon>
    </lineage>
</organism>
<dbReference type="AlphaFoldDB" id="A0A2P7NVP6"/>
<name>A0A2P7NVP6_9PROT</name>
<dbReference type="Proteomes" id="UP000241912">
    <property type="component" value="Unassembled WGS sequence"/>
</dbReference>
<gene>
    <name evidence="1" type="ORF">C7H79_07450</name>
</gene>
<proteinExistence type="predicted"/>
<dbReference type="EMBL" id="PXXU01000018">
    <property type="protein sequence ID" value="PSJ17518.1"/>
    <property type="molecule type" value="Genomic_DNA"/>
</dbReference>
<dbReference type="RefSeq" id="WP_106706662.1">
    <property type="nucleotide sequence ID" value="NZ_PXXU01000018.1"/>
</dbReference>
<reference evidence="1 2" key="1">
    <citation type="submission" date="2018-03" db="EMBL/GenBank/DDBJ databases">
        <title>Draft genome of Nitrosomonas supralitoralis APG5.</title>
        <authorList>
            <person name="Urakawa H."/>
            <person name="Lopez J.V."/>
        </authorList>
    </citation>
    <scope>NUCLEOTIDE SEQUENCE [LARGE SCALE GENOMIC DNA]</scope>
    <source>
        <strain evidence="1 2">APG5</strain>
    </source>
</reference>
<sequence>MDREQNIAPPNPKDEVLRKVGRNLLIFQQIESLLKMILGNSKVQGYVRELAFKQEQRINGMQKDMMGQLIQRYFDEILSSSDEEPQRPRDLMEPWLSSSFKIAVDAVFAKNQLEAFEMMREERNRLVHHFLPYWQSDSPENLIQTSDYLDKQREKILPVWDHLKFVAKTMQQARQELASYMGSNEFDQQLKLLWLQQSLLIQLFCDIAMQIGRADRWACLTYAGKLVHMQLANDVAQMNATYGYHSFKKLLIASGQFEIWDKALPYGGSRTFYRIRPDHN</sequence>
<comment type="caution">
    <text evidence="1">The sequence shown here is derived from an EMBL/GenBank/DDBJ whole genome shotgun (WGS) entry which is preliminary data.</text>
</comment>
<keyword evidence="2" id="KW-1185">Reference proteome</keyword>
<evidence type="ECO:0000313" key="1">
    <source>
        <dbReference type="EMBL" id="PSJ17518.1"/>
    </source>
</evidence>
<accession>A0A2P7NVP6</accession>
<evidence type="ECO:0000313" key="2">
    <source>
        <dbReference type="Proteomes" id="UP000241912"/>
    </source>
</evidence>
<dbReference type="OrthoDB" id="571278at2"/>
<evidence type="ECO:0008006" key="3">
    <source>
        <dbReference type="Google" id="ProtNLM"/>
    </source>
</evidence>
<protein>
    <recommendedName>
        <fullName evidence="3">HTH OST-type domain-containing protein</fullName>
    </recommendedName>
</protein>